<dbReference type="STRING" id="667725.A0A0L0FXV6"/>
<evidence type="ECO:0000256" key="1">
    <source>
        <dbReference type="ARBA" id="ARBA00005968"/>
    </source>
</evidence>
<evidence type="ECO:0000259" key="4">
    <source>
        <dbReference type="SMART" id="SM00460"/>
    </source>
</evidence>
<name>A0A0L0FXV6_9EUKA</name>
<feature type="chain" id="PRO_5005538970" description="Transglutaminase-like domain-containing protein" evidence="3">
    <location>
        <begin position="19"/>
        <end position="727"/>
    </location>
</feature>
<feature type="domain" description="Transglutaminase-like" evidence="4">
    <location>
        <begin position="291"/>
        <end position="387"/>
    </location>
</feature>
<dbReference type="RefSeq" id="XP_014155376.1">
    <property type="nucleotide sequence ID" value="XM_014299901.1"/>
</dbReference>
<accession>A0A0L0FXV6</accession>
<feature type="signal peptide" evidence="3">
    <location>
        <begin position="1"/>
        <end position="18"/>
    </location>
</feature>
<sequence length="727" mass="80942">MLGLRSLVTLLTVAASAAISAKNGIGSEWPQVTGLQITEESKKAHHTDHFKIDLGFAVRRGQPFEVVVTTSEKLKYDNMTFVMSVNEKASEFSPDFECEVKKSLGDNKYMVTVTTTGDCPVGKYEDITLAVATKNKEGKIESEEESYEYFYPFPIYVLFNAWSEEDKCVYLDDEEMRQEHVLQDYGKVYDGSINKYRTIHWYYGQSHQVALDAVFYLLKTIPAGHSQSALKTAQHISHNQGFHDPNPGEKPHQGNKDGLLEGKWSGDFADGTDPDLWVSTVDILNEWKKTGKPAKYGQCWIFAALQNTLMRAIGIPARQLSAFGARIDASAKTSKDHIHHHVVDQFFEADGTLHHSKGSVWNYHSWNNIWLHRDDDKSGWQSEDGTPPGLGPASVKSTLALDERAGYNISDVISTVHSTLRNYLVECEKPDAENTDLKGCTVEKMIKYDITGAGLILTTKTNKDGSFSEKEITQEFVDPTVDAFIPFPKDDESWLQSNQRLVDDEPEFEVSIEGNGMVVAGDTVEGTVEIQAAKPGTVFEVNVAIDLINNKGDVIKKLGRQSRNVKSTGEAMSLKFDVDAQQYLQKSMHDVAIQVRSAVHSEDMTRIVTKVISFDAPKINLIVPGNVMVDGNDVETFFPVEATYTNTHSFKVNNICLSIHSHELGFKDESVGTRHTVCEDLAPGASIQLKSQLETANEIRNHYVFATVHGEHIPVGYQHATVVHIEG</sequence>
<dbReference type="InterPro" id="IPR050779">
    <property type="entry name" value="Transglutaminase"/>
</dbReference>
<dbReference type="Gene3D" id="2.60.40.10">
    <property type="entry name" value="Immunoglobulins"/>
    <property type="match status" value="1"/>
</dbReference>
<feature type="region of interest" description="Disordered" evidence="2">
    <location>
        <begin position="234"/>
        <end position="261"/>
    </location>
</feature>
<dbReference type="InterPro" id="IPR001102">
    <property type="entry name" value="Transglutaminase_N"/>
</dbReference>
<evidence type="ECO:0000256" key="3">
    <source>
        <dbReference type="SAM" id="SignalP"/>
    </source>
</evidence>
<gene>
    <name evidence="5" type="ORF">SARC_06203</name>
</gene>
<evidence type="ECO:0000313" key="5">
    <source>
        <dbReference type="EMBL" id="KNC81474.1"/>
    </source>
</evidence>
<dbReference type="GO" id="GO:0003810">
    <property type="term" value="F:protein-glutamine gamma-glutamyltransferase activity"/>
    <property type="evidence" value="ECO:0007669"/>
    <property type="project" value="TreeGrafter"/>
</dbReference>
<dbReference type="PANTHER" id="PTHR11590:SF70">
    <property type="entry name" value="PROTEIN-GLUTAMINE GAMMA-GLUTAMYLTRANSFERASE 4"/>
    <property type="match status" value="1"/>
</dbReference>
<protein>
    <recommendedName>
        <fullName evidence="4">Transglutaminase-like domain-containing protein</fullName>
    </recommendedName>
</protein>
<dbReference type="InterPro" id="IPR013783">
    <property type="entry name" value="Ig-like_fold"/>
</dbReference>
<dbReference type="InterPro" id="IPR036985">
    <property type="entry name" value="Transglutaminase-like_sf"/>
</dbReference>
<reference evidence="5 6" key="1">
    <citation type="submission" date="2011-02" db="EMBL/GenBank/DDBJ databases">
        <title>The Genome Sequence of Sphaeroforma arctica JP610.</title>
        <authorList>
            <consortium name="The Broad Institute Genome Sequencing Platform"/>
            <person name="Russ C."/>
            <person name="Cuomo C."/>
            <person name="Young S.K."/>
            <person name="Zeng Q."/>
            <person name="Gargeya S."/>
            <person name="Alvarado L."/>
            <person name="Berlin A."/>
            <person name="Chapman S.B."/>
            <person name="Chen Z."/>
            <person name="Freedman E."/>
            <person name="Gellesch M."/>
            <person name="Goldberg J."/>
            <person name="Griggs A."/>
            <person name="Gujja S."/>
            <person name="Heilman E."/>
            <person name="Heiman D."/>
            <person name="Howarth C."/>
            <person name="Mehta T."/>
            <person name="Neiman D."/>
            <person name="Pearson M."/>
            <person name="Roberts A."/>
            <person name="Saif S."/>
            <person name="Shea T."/>
            <person name="Shenoy N."/>
            <person name="Sisk P."/>
            <person name="Stolte C."/>
            <person name="Sykes S."/>
            <person name="White J."/>
            <person name="Yandava C."/>
            <person name="Burger G."/>
            <person name="Gray M.W."/>
            <person name="Holland P.W.H."/>
            <person name="King N."/>
            <person name="Lang F.B.F."/>
            <person name="Roger A.J."/>
            <person name="Ruiz-Trillo I."/>
            <person name="Haas B."/>
            <person name="Nusbaum C."/>
            <person name="Birren B."/>
        </authorList>
    </citation>
    <scope>NUCLEOTIDE SEQUENCE [LARGE SCALE GENOMIC DNA]</scope>
    <source>
        <strain evidence="5 6">JP610</strain>
    </source>
</reference>
<dbReference type="GeneID" id="25906707"/>
<dbReference type="EMBL" id="KQ242029">
    <property type="protein sequence ID" value="KNC81474.1"/>
    <property type="molecule type" value="Genomic_DNA"/>
</dbReference>
<dbReference type="SMART" id="SM00460">
    <property type="entry name" value="TGc"/>
    <property type="match status" value="1"/>
</dbReference>
<dbReference type="AlphaFoldDB" id="A0A0L0FXV6"/>
<proteinExistence type="inferred from homology"/>
<dbReference type="Proteomes" id="UP000054560">
    <property type="component" value="Unassembled WGS sequence"/>
</dbReference>
<dbReference type="Pfam" id="PF00868">
    <property type="entry name" value="Transglut_N"/>
    <property type="match status" value="1"/>
</dbReference>
<feature type="compositionally biased region" description="Basic and acidic residues" evidence="2">
    <location>
        <begin position="246"/>
        <end position="260"/>
    </location>
</feature>
<keyword evidence="6" id="KW-1185">Reference proteome</keyword>
<keyword evidence="3" id="KW-0732">Signal</keyword>
<dbReference type="SUPFAM" id="SSF54001">
    <property type="entry name" value="Cysteine proteinases"/>
    <property type="match status" value="1"/>
</dbReference>
<dbReference type="InterPro" id="IPR038765">
    <property type="entry name" value="Papain-like_cys_pep_sf"/>
</dbReference>
<dbReference type="SUPFAM" id="SSF81296">
    <property type="entry name" value="E set domains"/>
    <property type="match status" value="1"/>
</dbReference>
<dbReference type="InterPro" id="IPR002931">
    <property type="entry name" value="Transglutaminase-like"/>
</dbReference>
<dbReference type="InterPro" id="IPR014756">
    <property type="entry name" value="Ig_E-set"/>
</dbReference>
<evidence type="ECO:0000313" key="6">
    <source>
        <dbReference type="Proteomes" id="UP000054560"/>
    </source>
</evidence>
<comment type="similarity">
    <text evidence="1">Belongs to the transglutaminase superfamily. Transglutaminase family.</text>
</comment>
<dbReference type="Pfam" id="PF01841">
    <property type="entry name" value="Transglut_core"/>
    <property type="match status" value="1"/>
</dbReference>
<dbReference type="OrthoDB" id="437511at2759"/>
<organism evidence="5 6">
    <name type="scientific">Sphaeroforma arctica JP610</name>
    <dbReference type="NCBI Taxonomy" id="667725"/>
    <lineage>
        <taxon>Eukaryota</taxon>
        <taxon>Ichthyosporea</taxon>
        <taxon>Ichthyophonida</taxon>
        <taxon>Sphaeroforma</taxon>
    </lineage>
</organism>
<dbReference type="eggNOG" id="ENOG502QQ46">
    <property type="taxonomic scope" value="Eukaryota"/>
</dbReference>
<evidence type="ECO:0000256" key="2">
    <source>
        <dbReference type="SAM" id="MobiDB-lite"/>
    </source>
</evidence>
<dbReference type="Gene3D" id="3.90.260.10">
    <property type="entry name" value="Transglutaminase-like"/>
    <property type="match status" value="1"/>
</dbReference>
<dbReference type="PANTHER" id="PTHR11590">
    <property type="entry name" value="PROTEIN-GLUTAMINE GAMMA-GLUTAMYLTRANSFERASE"/>
    <property type="match status" value="1"/>
</dbReference>